<comment type="caution">
    <text evidence="2">The sequence shown here is derived from an EMBL/GenBank/DDBJ whole genome shotgun (WGS) entry which is preliminary data.</text>
</comment>
<feature type="chain" id="PRO_5034396936" evidence="1">
    <location>
        <begin position="22"/>
        <end position="168"/>
    </location>
</feature>
<organism evidence="2 3">
    <name type="scientific">Mycena venus</name>
    <dbReference type="NCBI Taxonomy" id="2733690"/>
    <lineage>
        <taxon>Eukaryota</taxon>
        <taxon>Fungi</taxon>
        <taxon>Dikarya</taxon>
        <taxon>Basidiomycota</taxon>
        <taxon>Agaricomycotina</taxon>
        <taxon>Agaricomycetes</taxon>
        <taxon>Agaricomycetidae</taxon>
        <taxon>Agaricales</taxon>
        <taxon>Marasmiineae</taxon>
        <taxon>Mycenaceae</taxon>
        <taxon>Mycena</taxon>
    </lineage>
</organism>
<proteinExistence type="predicted"/>
<accession>A0A8H7CY33</accession>
<evidence type="ECO:0000313" key="2">
    <source>
        <dbReference type="EMBL" id="KAF7352196.1"/>
    </source>
</evidence>
<dbReference type="OrthoDB" id="4991875at2759"/>
<keyword evidence="1" id="KW-0732">Signal</keyword>
<feature type="signal peptide" evidence="1">
    <location>
        <begin position="1"/>
        <end position="21"/>
    </location>
</feature>
<reference evidence="2" key="1">
    <citation type="submission" date="2020-05" db="EMBL/GenBank/DDBJ databases">
        <title>Mycena genomes resolve the evolution of fungal bioluminescence.</title>
        <authorList>
            <person name="Tsai I.J."/>
        </authorList>
    </citation>
    <scope>NUCLEOTIDE SEQUENCE</scope>
    <source>
        <strain evidence="2">CCC161011</strain>
    </source>
</reference>
<sequence>MAGRVFQLLVVGGGLAQIALASPMPALLTLLEPAGLTPTVSASIAGVDSHGATTYILTESAQTATVVAGPDHFEFNDGALDLACGVEGTGESVHDCAASGCDVDSGFHAAYSHHRAQNHGARRCAHRQAELGGKKVIFRPHGVEYHSSLINLSFYVNILLEWTNCAWR</sequence>
<gene>
    <name evidence="2" type="ORF">MVEN_01182900</name>
</gene>
<dbReference type="EMBL" id="JACAZI010000009">
    <property type="protein sequence ID" value="KAF7352196.1"/>
    <property type="molecule type" value="Genomic_DNA"/>
</dbReference>
<protein>
    <submittedName>
        <fullName evidence="2">Uncharacterized protein</fullName>
    </submittedName>
</protein>
<dbReference type="AlphaFoldDB" id="A0A8H7CY33"/>
<keyword evidence="3" id="KW-1185">Reference proteome</keyword>
<dbReference type="Proteomes" id="UP000620124">
    <property type="component" value="Unassembled WGS sequence"/>
</dbReference>
<evidence type="ECO:0000256" key="1">
    <source>
        <dbReference type="SAM" id="SignalP"/>
    </source>
</evidence>
<name>A0A8H7CY33_9AGAR</name>
<evidence type="ECO:0000313" key="3">
    <source>
        <dbReference type="Proteomes" id="UP000620124"/>
    </source>
</evidence>